<dbReference type="EMBL" id="FRBW01000001">
    <property type="protein sequence ID" value="SHL31589.1"/>
    <property type="molecule type" value="Genomic_DNA"/>
</dbReference>
<evidence type="ECO:0000313" key="3">
    <source>
        <dbReference type="Proteomes" id="UP000186002"/>
    </source>
</evidence>
<accession>A0A1M6ZMJ7</accession>
<dbReference type="OrthoDB" id="7824623at2"/>
<sequence length="785" mass="83464">MAFSVHSTVHPCISGKAAPAARRKRSRLTLAVLASTCLMRPDLALAQSAAEDTYRSYIEDLKKLGIEVTSDPVKYDAGSDELTVPNMRMEFSGSFTFTPPQTNKAEAEVEDDVTEMAADEAPTEDQTAATPEAKADTDADADTGADASQETDALEDASQDAPEPVTVTYKAGWSSKQLTLKGVAKEDGRYSFSTVTYSDDTSFDGSIDFDGAASLSMDGTMAGVTAENYSVVLPDLPAEDEYHQASRWLPFIKSLLASSYDTLLSPEATISFKLSTPDGLDLGEETAGNEISSMTGKSVIKGFRASGVKEGNFGSYGFDSIVATTEMTPKSGEPLKQTISQGKTVYKDVFTANMIALFDPAVPETGERLPLLGHHRIEDYKRSQELEPGKSLELELSETEVNGISLIKRDMDPLGFLDRLMTGNEPSTSEMLMLPLQLYRSFAVEDNSAKDIKFTLPIPDGSDAVLSGEVGSINVKDISSDRFGEVVLSDVSVPSMPGGGNLSLGEFRLADLEFAPFGPIADLISVFVEGTGNAPDTLGIARAVMPLSMSYGLQDLKVVLQDGTEVSADKAGYDMATVVPPVPTNFVLKNENVSVPVAVLDNEQAAAFLKAAGLEKLNVSNDIKLYWDEATQDLTLSPLMIDVTGLGHLEGSISLGNVPKAALADPEGQGPLALAMANFKGAEFTFDDKGLTNAGISYTATQQGIEEAALIQGLLAQAGLMAGQLQNEAFTEMVNEAAANFLTNPGRLHIALTPENPVPVAQIMGSMVTPQVLPDLLNVSIKATN</sequence>
<dbReference type="RefSeq" id="WP_139250979.1">
    <property type="nucleotide sequence ID" value="NZ_FRBW01000001.1"/>
</dbReference>
<proteinExistence type="predicted"/>
<reference evidence="2 3" key="1">
    <citation type="submission" date="2016-11" db="EMBL/GenBank/DDBJ databases">
        <authorList>
            <person name="Jaros S."/>
            <person name="Januszkiewicz K."/>
            <person name="Wedrychowicz H."/>
        </authorList>
    </citation>
    <scope>NUCLEOTIDE SEQUENCE [LARGE SCALE GENOMIC DNA]</scope>
    <source>
        <strain evidence="2 3">DSM 22153</strain>
    </source>
</reference>
<evidence type="ECO:0000256" key="1">
    <source>
        <dbReference type="SAM" id="MobiDB-lite"/>
    </source>
</evidence>
<dbReference type="AlphaFoldDB" id="A0A1M6ZMJ7"/>
<organism evidence="2 3">
    <name type="scientific">Roseibium suaedae</name>
    <dbReference type="NCBI Taxonomy" id="735517"/>
    <lineage>
        <taxon>Bacteria</taxon>
        <taxon>Pseudomonadati</taxon>
        <taxon>Pseudomonadota</taxon>
        <taxon>Alphaproteobacteria</taxon>
        <taxon>Hyphomicrobiales</taxon>
        <taxon>Stappiaceae</taxon>
        <taxon>Roseibium</taxon>
    </lineage>
</organism>
<gene>
    <name evidence="2" type="ORF">SAMN05444272_0285</name>
</gene>
<evidence type="ECO:0000313" key="2">
    <source>
        <dbReference type="EMBL" id="SHL31589.1"/>
    </source>
</evidence>
<feature type="compositionally biased region" description="Polar residues" evidence="1">
    <location>
        <begin position="94"/>
        <end position="104"/>
    </location>
</feature>
<protein>
    <submittedName>
        <fullName evidence="2">Uncharacterized protein</fullName>
    </submittedName>
</protein>
<dbReference type="STRING" id="735517.SAMN05444272_0285"/>
<feature type="compositionally biased region" description="Acidic residues" evidence="1">
    <location>
        <begin position="108"/>
        <end position="123"/>
    </location>
</feature>
<name>A0A1M6ZMJ7_9HYPH</name>
<feature type="region of interest" description="Disordered" evidence="1">
    <location>
        <begin position="94"/>
        <end position="163"/>
    </location>
</feature>
<keyword evidence="3" id="KW-1185">Reference proteome</keyword>
<dbReference type="Proteomes" id="UP000186002">
    <property type="component" value="Unassembled WGS sequence"/>
</dbReference>